<dbReference type="GO" id="GO:0016491">
    <property type="term" value="F:oxidoreductase activity"/>
    <property type="evidence" value="ECO:0007669"/>
    <property type="project" value="UniProtKB-KW"/>
</dbReference>
<dbReference type="PRINTS" id="PR00080">
    <property type="entry name" value="SDRFAMILY"/>
</dbReference>
<organism evidence="4 5">
    <name type="scientific">Chitinophaga oryziterrae</name>
    <dbReference type="NCBI Taxonomy" id="1031224"/>
    <lineage>
        <taxon>Bacteria</taxon>
        <taxon>Pseudomonadati</taxon>
        <taxon>Bacteroidota</taxon>
        <taxon>Chitinophagia</taxon>
        <taxon>Chitinophagales</taxon>
        <taxon>Chitinophagaceae</taxon>
        <taxon>Chitinophaga</taxon>
    </lineage>
</organism>
<accession>A0A6N8JBK4</accession>
<reference evidence="4 5" key="1">
    <citation type="submission" date="2019-12" db="EMBL/GenBank/DDBJ databases">
        <title>The draft genomic sequence of strain Chitinophaga oryziterrae JCM 16595.</title>
        <authorList>
            <person name="Zhang X."/>
        </authorList>
    </citation>
    <scope>NUCLEOTIDE SEQUENCE [LARGE SCALE GENOMIC DNA]</scope>
    <source>
        <strain evidence="4 5">JCM 16595</strain>
    </source>
</reference>
<dbReference type="PRINTS" id="PR00081">
    <property type="entry name" value="GDHRDH"/>
</dbReference>
<dbReference type="PROSITE" id="PS00061">
    <property type="entry name" value="ADH_SHORT"/>
    <property type="match status" value="1"/>
</dbReference>
<evidence type="ECO:0000256" key="3">
    <source>
        <dbReference type="RuleBase" id="RU000363"/>
    </source>
</evidence>
<gene>
    <name evidence="4" type="ORF">GO495_14655</name>
</gene>
<dbReference type="InterPro" id="IPR020904">
    <property type="entry name" value="Sc_DH/Rdtase_CS"/>
</dbReference>
<protein>
    <submittedName>
        <fullName evidence="4">SDR family NAD(P)-dependent oxidoreductase</fullName>
    </submittedName>
</protein>
<dbReference type="Pfam" id="PF00106">
    <property type="entry name" value="adh_short"/>
    <property type="match status" value="1"/>
</dbReference>
<dbReference type="Gene3D" id="3.40.50.720">
    <property type="entry name" value="NAD(P)-binding Rossmann-like Domain"/>
    <property type="match status" value="1"/>
</dbReference>
<evidence type="ECO:0000256" key="1">
    <source>
        <dbReference type="ARBA" id="ARBA00006484"/>
    </source>
</evidence>
<sequence>MELSKNTILITGGTSGLGLELTQRLLALDNKVIITGRDQSKLDETKRRLPEVEIIQSDVSDPEAIKRLFEQVTSRFPALNILINNAGEMRKINLHDTSMDLHDITREVEINLMGPIRMVQQFLPHLKSKKSAAILNVTSGIALVPFPLSPVYGATKSGLHSYTQSLRVQLKNTSVKVFELLAPGSRTPLNDKFKEEEGFDPKMLMEPDKLIDVAIKGLQKDTLEIYPGLARVLKIMSRFAPGFILGQTSKVGAKTMSGR</sequence>
<name>A0A6N8JBK4_9BACT</name>
<dbReference type="PANTHER" id="PTHR44196:SF1">
    <property type="entry name" value="DEHYDROGENASE_REDUCTASE SDR FAMILY MEMBER 7B"/>
    <property type="match status" value="1"/>
</dbReference>
<proteinExistence type="inferred from homology"/>
<dbReference type="GO" id="GO:0016020">
    <property type="term" value="C:membrane"/>
    <property type="evidence" value="ECO:0007669"/>
    <property type="project" value="TreeGrafter"/>
</dbReference>
<dbReference type="RefSeq" id="WP_157300448.1">
    <property type="nucleotide sequence ID" value="NZ_BAAAZB010000006.1"/>
</dbReference>
<dbReference type="OrthoDB" id="9810734at2"/>
<dbReference type="PANTHER" id="PTHR44196">
    <property type="entry name" value="DEHYDROGENASE/REDUCTASE SDR FAMILY MEMBER 7B"/>
    <property type="match status" value="1"/>
</dbReference>
<evidence type="ECO:0000256" key="2">
    <source>
        <dbReference type="ARBA" id="ARBA00023002"/>
    </source>
</evidence>
<dbReference type="Proteomes" id="UP000468388">
    <property type="component" value="Unassembled WGS sequence"/>
</dbReference>
<evidence type="ECO:0000313" key="4">
    <source>
        <dbReference type="EMBL" id="MVT41828.1"/>
    </source>
</evidence>
<keyword evidence="5" id="KW-1185">Reference proteome</keyword>
<keyword evidence="2" id="KW-0560">Oxidoreductase</keyword>
<dbReference type="AlphaFoldDB" id="A0A6N8JBK4"/>
<dbReference type="InterPro" id="IPR036291">
    <property type="entry name" value="NAD(P)-bd_dom_sf"/>
</dbReference>
<comment type="caution">
    <text evidence="4">The sequence shown here is derived from an EMBL/GenBank/DDBJ whole genome shotgun (WGS) entry which is preliminary data.</text>
</comment>
<dbReference type="EMBL" id="WRXO01000003">
    <property type="protein sequence ID" value="MVT41828.1"/>
    <property type="molecule type" value="Genomic_DNA"/>
</dbReference>
<comment type="similarity">
    <text evidence="1 3">Belongs to the short-chain dehydrogenases/reductases (SDR) family.</text>
</comment>
<dbReference type="InterPro" id="IPR002347">
    <property type="entry name" value="SDR_fam"/>
</dbReference>
<dbReference type="SUPFAM" id="SSF51735">
    <property type="entry name" value="NAD(P)-binding Rossmann-fold domains"/>
    <property type="match status" value="1"/>
</dbReference>
<evidence type="ECO:0000313" key="5">
    <source>
        <dbReference type="Proteomes" id="UP000468388"/>
    </source>
</evidence>